<dbReference type="Proteomes" id="UP001056120">
    <property type="component" value="Linkage Group LG16"/>
</dbReference>
<comment type="caution">
    <text evidence="1">The sequence shown here is derived from an EMBL/GenBank/DDBJ whole genome shotgun (WGS) entry which is preliminary data.</text>
</comment>
<dbReference type="EMBL" id="CM042033">
    <property type="protein sequence ID" value="KAI3775310.1"/>
    <property type="molecule type" value="Genomic_DNA"/>
</dbReference>
<evidence type="ECO:0000313" key="1">
    <source>
        <dbReference type="EMBL" id="KAI3775310.1"/>
    </source>
</evidence>
<name>A0ACB9FWY7_9ASTR</name>
<organism evidence="1 2">
    <name type="scientific">Smallanthus sonchifolius</name>
    <dbReference type="NCBI Taxonomy" id="185202"/>
    <lineage>
        <taxon>Eukaryota</taxon>
        <taxon>Viridiplantae</taxon>
        <taxon>Streptophyta</taxon>
        <taxon>Embryophyta</taxon>
        <taxon>Tracheophyta</taxon>
        <taxon>Spermatophyta</taxon>
        <taxon>Magnoliopsida</taxon>
        <taxon>eudicotyledons</taxon>
        <taxon>Gunneridae</taxon>
        <taxon>Pentapetalae</taxon>
        <taxon>asterids</taxon>
        <taxon>campanulids</taxon>
        <taxon>Asterales</taxon>
        <taxon>Asteraceae</taxon>
        <taxon>Asteroideae</taxon>
        <taxon>Heliantheae alliance</taxon>
        <taxon>Millerieae</taxon>
        <taxon>Smallanthus</taxon>
    </lineage>
</organism>
<reference evidence="2" key="1">
    <citation type="journal article" date="2022" name="Mol. Ecol. Resour.">
        <title>The genomes of chicory, endive, great burdock and yacon provide insights into Asteraceae palaeo-polyploidization history and plant inulin production.</title>
        <authorList>
            <person name="Fan W."/>
            <person name="Wang S."/>
            <person name="Wang H."/>
            <person name="Wang A."/>
            <person name="Jiang F."/>
            <person name="Liu H."/>
            <person name="Zhao H."/>
            <person name="Xu D."/>
            <person name="Zhang Y."/>
        </authorList>
    </citation>
    <scope>NUCLEOTIDE SEQUENCE [LARGE SCALE GENOMIC DNA]</scope>
    <source>
        <strain evidence="2">cv. Yunnan</strain>
    </source>
</reference>
<reference evidence="1 2" key="2">
    <citation type="journal article" date="2022" name="Mol. Ecol. Resour.">
        <title>The genomes of chicory, endive, great burdock and yacon provide insights into Asteraceae paleo-polyploidization history and plant inulin production.</title>
        <authorList>
            <person name="Fan W."/>
            <person name="Wang S."/>
            <person name="Wang H."/>
            <person name="Wang A."/>
            <person name="Jiang F."/>
            <person name="Liu H."/>
            <person name="Zhao H."/>
            <person name="Xu D."/>
            <person name="Zhang Y."/>
        </authorList>
    </citation>
    <scope>NUCLEOTIDE SEQUENCE [LARGE SCALE GENOMIC DNA]</scope>
    <source>
        <strain evidence="2">cv. Yunnan</strain>
        <tissue evidence="1">Leaves</tissue>
    </source>
</reference>
<keyword evidence="2" id="KW-1185">Reference proteome</keyword>
<gene>
    <name evidence="1" type="ORF">L1987_49881</name>
</gene>
<evidence type="ECO:0000313" key="2">
    <source>
        <dbReference type="Proteomes" id="UP001056120"/>
    </source>
</evidence>
<accession>A0ACB9FWY7</accession>
<proteinExistence type="predicted"/>
<sequence length="757" mass="85103">MCGRGRKRGWKLNVASLGDLAVGQLLRRRLQVVYCCRQQHSQNLKGVRTIIYTISNPLYLRMLEKCSTLDQLKQIHAQTITIGLARFTYITSKLLAFSAISDIAYAHTIMNQISMPTIFDFNSLILGYSKTSKQEMGILLYTKMRNKGIKPNARTFPVLVKTCDCLHSLLQVHGQIAKYGNVPDAYLTSSLICMYSNYKAIELAKQVFEESLYKNVVCCTSLITGCFSNGLIDDACKVFDEMPERNDVSYSAMISGFVKNELFNEAIQLFCRMMDCGLVNPNRSLLLSILNACGAVGAYDIGRSIHCQLVEDSFSDDLDFGTALINFYAKCGDIEKAKDIFNKMPCKDVATWSAMILGLATNGKNETAIGLFEEMEQKGPVPNDITFVAVLVACNHKTLLKKSWRLLGKMSKVYNVQLTIEHYGCMIDLLARSGQLKEAEMLIKLMPVAPDGAIWGSFLHGCLMHNEMHLAETAGKHLLALEPNHSGRYVVLANMYANNGSWEGVIKLRKMMTERKVAIAPGWSFIEVDGIVNKFFVDDRCHPQAGDLHEILQLLNNVLLSWSIKYTSATSSIVIPFSTTVGRQNIFRMSSATFTSPVTGSIYMGLNPNGSKLFQTTNSVPWSRKTVSNGSRIHCMKVWNPINNKKFETLSYLPPLTDESIAKEIDYMMKNGWVPCLEFDSVGHVFRENSQIPNYYDGRYWTMWKLPMFGCTDSSQVLNEIQECKKAYPNAYIRCLAFDNVRQAQCMSFVIQKPTVP</sequence>
<protein>
    <submittedName>
        <fullName evidence="1">Uncharacterized protein</fullName>
    </submittedName>
</protein>